<dbReference type="EMBL" id="ADBJ01000039">
    <property type="protein sequence ID" value="EFA77814.1"/>
    <property type="molecule type" value="Genomic_DNA"/>
</dbReference>
<proteinExistence type="predicted"/>
<evidence type="ECO:0000256" key="1">
    <source>
        <dbReference type="SAM" id="MobiDB-lite"/>
    </source>
</evidence>
<accession>D3BL80</accession>
<feature type="region of interest" description="Disordered" evidence="1">
    <location>
        <begin position="1"/>
        <end position="33"/>
    </location>
</feature>
<protein>
    <submittedName>
        <fullName evidence="2">Uncharacterized protein</fullName>
    </submittedName>
</protein>
<feature type="compositionally biased region" description="Basic and acidic residues" evidence="1">
    <location>
        <begin position="1"/>
        <end position="10"/>
    </location>
</feature>
<evidence type="ECO:0000313" key="3">
    <source>
        <dbReference type="Proteomes" id="UP000001396"/>
    </source>
</evidence>
<organism evidence="2 3">
    <name type="scientific">Heterostelium pallidum (strain ATCC 26659 / Pp 5 / PN500)</name>
    <name type="common">Cellular slime mold</name>
    <name type="synonym">Polysphondylium pallidum</name>
    <dbReference type="NCBI Taxonomy" id="670386"/>
    <lineage>
        <taxon>Eukaryota</taxon>
        <taxon>Amoebozoa</taxon>
        <taxon>Evosea</taxon>
        <taxon>Eumycetozoa</taxon>
        <taxon>Dictyostelia</taxon>
        <taxon>Acytosteliales</taxon>
        <taxon>Acytosteliaceae</taxon>
        <taxon>Heterostelium</taxon>
    </lineage>
</organism>
<dbReference type="RefSeq" id="XP_020429942.1">
    <property type="nucleotide sequence ID" value="XM_020580109.1"/>
</dbReference>
<reference evidence="2 3" key="1">
    <citation type="journal article" date="2011" name="Genome Res.">
        <title>Phylogeny-wide analysis of social amoeba genomes highlights ancient origins for complex intercellular communication.</title>
        <authorList>
            <person name="Heidel A.J."/>
            <person name="Lawal H.M."/>
            <person name="Felder M."/>
            <person name="Schilde C."/>
            <person name="Helps N.R."/>
            <person name="Tunggal B."/>
            <person name="Rivero F."/>
            <person name="John U."/>
            <person name="Schleicher M."/>
            <person name="Eichinger L."/>
            <person name="Platzer M."/>
            <person name="Noegel A.A."/>
            <person name="Schaap P."/>
            <person name="Gloeckner G."/>
        </authorList>
    </citation>
    <scope>NUCLEOTIDE SEQUENCE [LARGE SCALE GENOMIC DNA]</scope>
    <source>
        <strain evidence="3">ATCC 26659 / Pp 5 / PN500</strain>
    </source>
</reference>
<sequence length="148" mass="16588">MSENKDKQDINKQNSNNNNNNNKSTTTTTNNNNIENKDVIASVDVLVDKVVVSSETSEGSNVVAVENERELEIRSMISGTEYGGPPKKTIYLEDDPMIFDPSDAQLKEDIIRMIIQAPLQGVANEKDEESDYRGRLDRGRETLLKDNL</sequence>
<gene>
    <name evidence="2" type="ORF">PPL_09312</name>
</gene>
<comment type="caution">
    <text evidence="2">The sequence shown here is derived from an EMBL/GenBank/DDBJ whole genome shotgun (WGS) entry which is preliminary data.</text>
</comment>
<feature type="compositionally biased region" description="Low complexity" evidence="1">
    <location>
        <begin position="11"/>
        <end position="33"/>
    </location>
</feature>
<dbReference type="AlphaFoldDB" id="D3BL80"/>
<keyword evidence="3" id="KW-1185">Reference proteome</keyword>
<evidence type="ECO:0000313" key="2">
    <source>
        <dbReference type="EMBL" id="EFA77814.1"/>
    </source>
</evidence>
<dbReference type="GeneID" id="31364787"/>
<name>D3BL80_HETP5</name>
<dbReference type="STRING" id="670386.D3BL80"/>
<dbReference type="InParanoid" id="D3BL80"/>
<dbReference type="Proteomes" id="UP000001396">
    <property type="component" value="Unassembled WGS sequence"/>
</dbReference>